<dbReference type="SUPFAM" id="SSF46955">
    <property type="entry name" value="Putative DNA-binding domain"/>
    <property type="match status" value="1"/>
</dbReference>
<keyword evidence="3" id="KW-1185">Reference proteome</keyword>
<feature type="domain" description="HTH merR-type" evidence="1">
    <location>
        <begin position="9"/>
        <end position="57"/>
    </location>
</feature>
<dbReference type="Proteomes" id="UP000219182">
    <property type="component" value="Unassembled WGS sequence"/>
</dbReference>
<evidence type="ECO:0000313" key="2">
    <source>
        <dbReference type="EMBL" id="PDQ17677.1"/>
    </source>
</evidence>
<gene>
    <name evidence="2" type="ORF">CN311_28800</name>
</gene>
<accession>A0A2A6F6V2</accession>
<proteinExistence type="predicted"/>
<dbReference type="InterPro" id="IPR000551">
    <property type="entry name" value="MerR-type_HTH_dom"/>
</dbReference>
<evidence type="ECO:0000259" key="1">
    <source>
        <dbReference type="Pfam" id="PF13411"/>
    </source>
</evidence>
<dbReference type="AlphaFoldDB" id="A0A2A6F6V2"/>
<protein>
    <recommendedName>
        <fullName evidence="1">HTH merR-type domain-containing protein</fullName>
    </recommendedName>
</protein>
<sequence length="67" mass="7222">MQTDHLHAAEAAAAAGISKPTLLRWIKLGKIADAARRDRNGWRIFDQGEVDRIKSVAASTHSVGGVE</sequence>
<name>A0A2A6F6V2_9HYPH</name>
<dbReference type="Gene3D" id="1.10.1660.10">
    <property type="match status" value="1"/>
</dbReference>
<organism evidence="2 3">
    <name type="scientific">Mesorhizobium sanjuanii</name>
    <dbReference type="NCBI Taxonomy" id="2037900"/>
    <lineage>
        <taxon>Bacteria</taxon>
        <taxon>Pseudomonadati</taxon>
        <taxon>Pseudomonadota</taxon>
        <taxon>Alphaproteobacteria</taxon>
        <taxon>Hyphomicrobiales</taxon>
        <taxon>Phyllobacteriaceae</taxon>
        <taxon>Mesorhizobium</taxon>
    </lineage>
</organism>
<evidence type="ECO:0000313" key="3">
    <source>
        <dbReference type="Proteomes" id="UP000219182"/>
    </source>
</evidence>
<dbReference type="InterPro" id="IPR009061">
    <property type="entry name" value="DNA-bd_dom_put_sf"/>
</dbReference>
<reference evidence="2 3" key="1">
    <citation type="submission" date="2017-09" db="EMBL/GenBank/DDBJ databases">
        <title>Mesorhizobum sanjuanii sp. nov. isolated from nodules of Lotus tenuis in saline-alkaline lowlands of Flooding Pampa.</title>
        <authorList>
            <person name="Sannazzaro A.I."/>
            <person name="Torres Tejerizo G.A."/>
            <person name="Fontana F."/>
            <person name="Cumpa Velazquez L.M."/>
            <person name="Hansen L."/>
            <person name="Pistorio M."/>
            <person name="Estrella M.J."/>
        </authorList>
    </citation>
    <scope>NUCLEOTIDE SEQUENCE [LARGE SCALE GENOMIC DNA]</scope>
    <source>
        <strain evidence="2 3">BSA136</strain>
    </source>
</reference>
<dbReference type="EMBL" id="NWQG01000240">
    <property type="protein sequence ID" value="PDQ17677.1"/>
    <property type="molecule type" value="Genomic_DNA"/>
</dbReference>
<dbReference type="RefSeq" id="WP_097577009.1">
    <property type="nucleotide sequence ID" value="NZ_NWQG01000240.1"/>
</dbReference>
<dbReference type="Pfam" id="PF13411">
    <property type="entry name" value="MerR_1"/>
    <property type="match status" value="1"/>
</dbReference>
<comment type="caution">
    <text evidence="2">The sequence shown here is derived from an EMBL/GenBank/DDBJ whole genome shotgun (WGS) entry which is preliminary data.</text>
</comment>